<evidence type="ECO:0000313" key="3">
    <source>
        <dbReference type="EMBL" id="KMW18354.1"/>
    </source>
</evidence>
<keyword evidence="1" id="KW-0175">Coiled coil</keyword>
<gene>
    <name evidence="3" type="ORF">HMPREF9470_03264</name>
</gene>
<proteinExistence type="predicted"/>
<dbReference type="GO" id="GO:0015562">
    <property type="term" value="F:efflux transmembrane transporter activity"/>
    <property type="evidence" value="ECO:0007669"/>
    <property type="project" value="InterPro"/>
</dbReference>
<comment type="caution">
    <text evidence="3">The sequence shown here is derived from an EMBL/GenBank/DDBJ whole genome shotgun (WGS) entry which is preliminary data.</text>
</comment>
<dbReference type="AlphaFoldDB" id="A0A0J9C1L1"/>
<dbReference type="GeneID" id="93162202"/>
<dbReference type="PATRIC" id="fig|742734.4.peg.3494"/>
<evidence type="ECO:0008006" key="5">
    <source>
        <dbReference type="Google" id="ProtNLM"/>
    </source>
</evidence>
<feature type="signal peptide" evidence="2">
    <location>
        <begin position="1"/>
        <end position="26"/>
    </location>
</feature>
<dbReference type="SUPFAM" id="SSF56954">
    <property type="entry name" value="Outer membrane efflux proteins (OEP)"/>
    <property type="match status" value="1"/>
</dbReference>
<reference evidence="3 4" key="1">
    <citation type="submission" date="2011-04" db="EMBL/GenBank/DDBJ databases">
        <title>The Genome Sequence of Clostridium citroniae WAL-19142.</title>
        <authorList>
            <consortium name="The Broad Institute Genome Sequencing Platform"/>
            <person name="Earl A."/>
            <person name="Ward D."/>
            <person name="Feldgarden M."/>
            <person name="Gevers D."/>
            <person name="Warren Y.A."/>
            <person name="Tyrrell K.L."/>
            <person name="Citron D.M."/>
            <person name="Goldstein E.J."/>
            <person name="Daigneault M."/>
            <person name="Allen-Vercoe E."/>
            <person name="Young S.K."/>
            <person name="Zeng Q."/>
            <person name="Gargeya S."/>
            <person name="Fitzgerald M."/>
            <person name="Haas B."/>
            <person name="Abouelleil A."/>
            <person name="Alvarado L."/>
            <person name="Arachchi H.M."/>
            <person name="Berlin A."/>
            <person name="Brown A."/>
            <person name="Chapman S.B."/>
            <person name="Chen Z."/>
            <person name="Dunbar C."/>
            <person name="Freedman E."/>
            <person name="Gearin G."/>
            <person name="Gellesch M."/>
            <person name="Goldberg J."/>
            <person name="Griggs A."/>
            <person name="Gujja S."/>
            <person name="Heilman E.R."/>
            <person name="Heiman D."/>
            <person name="Howarth C."/>
            <person name="Larson L."/>
            <person name="Lui A."/>
            <person name="MacDonald P.J."/>
            <person name="Mehta T."/>
            <person name="Montmayeur A."/>
            <person name="Murphy C."/>
            <person name="Neiman D."/>
            <person name="Pearson M."/>
            <person name="Priest M."/>
            <person name="Roberts A."/>
            <person name="Saif S."/>
            <person name="Shea T."/>
            <person name="Shenoy N."/>
            <person name="Sisk P."/>
            <person name="Stolte C."/>
            <person name="Sykes S."/>
            <person name="White J."/>
            <person name="Yandava C."/>
            <person name="Wortman J."/>
            <person name="Nusbaum C."/>
            <person name="Birren B."/>
        </authorList>
    </citation>
    <scope>NUCLEOTIDE SEQUENCE [LARGE SCALE GENOMIC DNA]</scope>
    <source>
        <strain evidence="3 4">WAL-19142</strain>
    </source>
</reference>
<dbReference type="RefSeq" id="WP_048930217.1">
    <property type="nucleotide sequence ID" value="NZ_KQ235879.1"/>
</dbReference>
<dbReference type="EMBL" id="ADLK01000024">
    <property type="protein sequence ID" value="KMW18354.1"/>
    <property type="molecule type" value="Genomic_DNA"/>
</dbReference>
<evidence type="ECO:0000256" key="2">
    <source>
        <dbReference type="SAM" id="SignalP"/>
    </source>
</evidence>
<organism evidence="3 4">
    <name type="scientific">[Clostridium] citroniae WAL-19142</name>
    <dbReference type="NCBI Taxonomy" id="742734"/>
    <lineage>
        <taxon>Bacteria</taxon>
        <taxon>Bacillati</taxon>
        <taxon>Bacillota</taxon>
        <taxon>Clostridia</taxon>
        <taxon>Lachnospirales</taxon>
        <taxon>Lachnospiraceae</taxon>
        <taxon>Enterocloster</taxon>
    </lineage>
</organism>
<dbReference type="Gene3D" id="1.20.1600.10">
    <property type="entry name" value="Outer membrane efflux proteins (OEP)"/>
    <property type="match status" value="1"/>
</dbReference>
<evidence type="ECO:0000256" key="1">
    <source>
        <dbReference type="SAM" id="Coils"/>
    </source>
</evidence>
<sequence>MKWYKMMTAAALAAALGLTGPWPAWAASPEFARTGEEWAKLRDDVIEYGELADLIHEYNATVQNNQYDYQKFREDYGDTNSEVADAYYDLAQDYYNDMSGEDDASSRMSDLNLQILGDNMMEQADESLEDSKIYLLTYEQAEKNLVVTAQSKMISYYEQLLKQQQKEASLEEAKQDYSLAQVKYAAGTITQVEVLSAQEAVQSAEDELKQLGSEIRNTKETLLVLLGWNYNDSPVIGELPELDMSRIDSMDPEKDLNQALENNYTLKINRRKLENAKSQTTSDSLKTAIANNEKQIGASLSSAYKSVLSARITYQQALTQAQLEETNTQIAAGKLQAGMMTRLEYEKQVHARDNSQITSKTAALSLMTAMENYQWEVNGLAAAE</sequence>
<feature type="coiled-coil region" evidence="1">
    <location>
        <begin position="194"/>
        <end position="221"/>
    </location>
</feature>
<keyword evidence="2" id="KW-0732">Signal</keyword>
<name>A0A0J9C1L1_9FIRM</name>
<protein>
    <recommendedName>
        <fullName evidence="5">Outer membrane efflux protein</fullName>
    </recommendedName>
</protein>
<feature type="chain" id="PRO_5005315523" description="Outer membrane efflux protein" evidence="2">
    <location>
        <begin position="27"/>
        <end position="384"/>
    </location>
</feature>
<evidence type="ECO:0000313" key="4">
    <source>
        <dbReference type="Proteomes" id="UP000037392"/>
    </source>
</evidence>
<accession>A0A0J9C1L1</accession>
<dbReference type="OrthoDB" id="1903697at2"/>
<dbReference type="Proteomes" id="UP000037392">
    <property type="component" value="Unassembled WGS sequence"/>
</dbReference>